<sequence>MKVLVTGAAGFIGFHVVRKLLDYKWQVVGLDNINSYYDVNLKYARLQQCGIHRENIISHNEVPSSSYANYSFYQIDLADKEQMDELFRNHSFEVVINLGAQAGVRYSLEDPYTYVQSNIVGFVNLLENCRKQDLKHFVYASSSSVYGMNSKYPFSEDDMADYPVSLYAATKRSDELMAFTYSHLYQLPCTGLRFFTVYGPWGRPDMSPMIFADSIQKGVPLKVFNHGDMLRDFTYIDDVVDGLVSVLDYPPGVNEEKPYYRILNIGHADPVKLLDFIHAMEEVMGKKAKLDFQPMQAGDVTVTYADVRHLRELTGYQPRTSLTCGLSKFISWYETYYDL</sequence>
<dbReference type="OrthoDB" id="9801785at2"/>
<evidence type="ECO:0000313" key="4">
    <source>
        <dbReference type="Proteomes" id="UP000027601"/>
    </source>
</evidence>
<name>A0A069D339_9BACE</name>
<gene>
    <name evidence="3" type="ORF">JCM15093_2572</name>
</gene>
<comment type="caution">
    <text evidence="3">The sequence shown here is derived from an EMBL/GenBank/DDBJ whole genome shotgun (WGS) entry which is preliminary data.</text>
</comment>
<evidence type="ECO:0000259" key="2">
    <source>
        <dbReference type="Pfam" id="PF01370"/>
    </source>
</evidence>
<dbReference type="InterPro" id="IPR001509">
    <property type="entry name" value="Epimerase_deHydtase"/>
</dbReference>
<accession>A0A069D339</accession>
<protein>
    <submittedName>
        <fullName evidence="3">NAD-dependent epimerase/dehydratase</fullName>
    </submittedName>
</protein>
<evidence type="ECO:0000256" key="1">
    <source>
        <dbReference type="ARBA" id="ARBA00023027"/>
    </source>
</evidence>
<dbReference type="SUPFAM" id="SSF51735">
    <property type="entry name" value="NAD(P)-binding Rossmann-fold domains"/>
    <property type="match status" value="1"/>
</dbReference>
<dbReference type="PRINTS" id="PR01713">
    <property type="entry name" value="NUCEPIMERASE"/>
</dbReference>
<dbReference type="Proteomes" id="UP000027601">
    <property type="component" value="Unassembled WGS sequence"/>
</dbReference>
<dbReference type="EMBL" id="BAJS01000018">
    <property type="protein sequence ID" value="GAK37328.1"/>
    <property type="molecule type" value="Genomic_DNA"/>
</dbReference>
<dbReference type="Gene3D" id="3.40.50.720">
    <property type="entry name" value="NAD(P)-binding Rossmann-like Domain"/>
    <property type="match status" value="1"/>
</dbReference>
<dbReference type="PANTHER" id="PTHR43574">
    <property type="entry name" value="EPIMERASE-RELATED"/>
    <property type="match status" value="1"/>
</dbReference>
<dbReference type="eggNOG" id="COG0451">
    <property type="taxonomic scope" value="Bacteria"/>
</dbReference>
<keyword evidence="4" id="KW-1185">Reference proteome</keyword>
<organism evidence="3 4">
    <name type="scientific">Bacteroides graminisolvens DSM 19988 = JCM 15093</name>
    <dbReference type="NCBI Taxonomy" id="1121097"/>
    <lineage>
        <taxon>Bacteria</taxon>
        <taxon>Pseudomonadati</taxon>
        <taxon>Bacteroidota</taxon>
        <taxon>Bacteroidia</taxon>
        <taxon>Bacteroidales</taxon>
        <taxon>Bacteroidaceae</taxon>
        <taxon>Bacteroides</taxon>
    </lineage>
</organism>
<proteinExistence type="predicted"/>
<dbReference type="Pfam" id="PF01370">
    <property type="entry name" value="Epimerase"/>
    <property type="match status" value="1"/>
</dbReference>
<reference evidence="3 4" key="1">
    <citation type="journal article" date="2015" name="Microbes Environ.">
        <title>Distribution and evolution of nitrogen fixation genes in the phylum bacteroidetes.</title>
        <authorList>
            <person name="Inoue J."/>
            <person name="Oshima K."/>
            <person name="Suda W."/>
            <person name="Sakamoto M."/>
            <person name="Iino T."/>
            <person name="Noda S."/>
            <person name="Hongoh Y."/>
            <person name="Hattori M."/>
            <person name="Ohkuma M."/>
        </authorList>
    </citation>
    <scope>NUCLEOTIDE SEQUENCE [LARGE SCALE GENOMIC DNA]</scope>
    <source>
        <strain evidence="3 4">JCM 15093</strain>
    </source>
</reference>
<dbReference type="InterPro" id="IPR036291">
    <property type="entry name" value="NAD(P)-bd_dom_sf"/>
</dbReference>
<keyword evidence="1" id="KW-0520">NAD</keyword>
<dbReference type="STRING" id="1121097.GCA_000428125_02740"/>
<dbReference type="AlphaFoldDB" id="A0A069D339"/>
<dbReference type="RefSeq" id="WP_024997033.1">
    <property type="nucleotide sequence ID" value="NZ_ATZI01000016.1"/>
</dbReference>
<feature type="domain" description="NAD-dependent epimerase/dehydratase" evidence="2">
    <location>
        <begin position="3"/>
        <end position="266"/>
    </location>
</feature>
<evidence type="ECO:0000313" key="3">
    <source>
        <dbReference type="EMBL" id="GAK37328.1"/>
    </source>
</evidence>